<gene>
    <name evidence="1" type="ORF">KUDE01_026431</name>
</gene>
<protein>
    <submittedName>
        <fullName evidence="1">Pentafunctional AROM polypeptide</fullName>
    </submittedName>
</protein>
<dbReference type="EMBL" id="JASDAP010000025">
    <property type="protein sequence ID" value="KAK1880913.1"/>
    <property type="molecule type" value="Genomic_DNA"/>
</dbReference>
<evidence type="ECO:0000313" key="2">
    <source>
        <dbReference type="Proteomes" id="UP001228049"/>
    </source>
</evidence>
<evidence type="ECO:0000313" key="1">
    <source>
        <dbReference type="EMBL" id="KAK1880913.1"/>
    </source>
</evidence>
<dbReference type="AlphaFoldDB" id="A0AAD9BG15"/>
<dbReference type="Proteomes" id="UP001228049">
    <property type="component" value="Unassembled WGS sequence"/>
</dbReference>
<comment type="caution">
    <text evidence="1">The sequence shown here is derived from an EMBL/GenBank/DDBJ whole genome shotgun (WGS) entry which is preliminary data.</text>
</comment>
<sequence length="80" mass="9411">MTGTLERDEECVFLFVREKLTVYLYENTTGGKTRLKENTHCLWRCRLDWPNICLDVQAHNPTNQPNERPAQLNVLQEYVG</sequence>
<keyword evidence="2" id="KW-1185">Reference proteome</keyword>
<proteinExistence type="predicted"/>
<accession>A0AAD9BG15</accession>
<name>A0AAD9BG15_DISEL</name>
<organism evidence="1 2">
    <name type="scientific">Dissostichus eleginoides</name>
    <name type="common">Patagonian toothfish</name>
    <name type="synonym">Dissostichus amissus</name>
    <dbReference type="NCBI Taxonomy" id="100907"/>
    <lineage>
        <taxon>Eukaryota</taxon>
        <taxon>Metazoa</taxon>
        <taxon>Chordata</taxon>
        <taxon>Craniata</taxon>
        <taxon>Vertebrata</taxon>
        <taxon>Euteleostomi</taxon>
        <taxon>Actinopterygii</taxon>
        <taxon>Neopterygii</taxon>
        <taxon>Teleostei</taxon>
        <taxon>Neoteleostei</taxon>
        <taxon>Acanthomorphata</taxon>
        <taxon>Eupercaria</taxon>
        <taxon>Perciformes</taxon>
        <taxon>Notothenioidei</taxon>
        <taxon>Nototheniidae</taxon>
        <taxon>Dissostichus</taxon>
    </lineage>
</organism>
<reference evidence="1" key="1">
    <citation type="submission" date="2023-04" db="EMBL/GenBank/DDBJ databases">
        <title>Chromosome-level genome of Chaenocephalus aceratus.</title>
        <authorList>
            <person name="Park H."/>
        </authorList>
    </citation>
    <scope>NUCLEOTIDE SEQUENCE</scope>
    <source>
        <strain evidence="1">DE</strain>
        <tissue evidence="1">Muscle</tissue>
    </source>
</reference>